<name>A0A8H6SEZ4_9AGAR</name>
<keyword evidence="7" id="KW-0106">Calcium</keyword>
<evidence type="ECO:0000256" key="10">
    <source>
        <dbReference type="RuleBase" id="RU361238"/>
    </source>
</evidence>
<dbReference type="OrthoDB" id="3039123at2759"/>
<keyword evidence="8" id="KW-1015">Disulfide bond</keyword>
<keyword evidence="4" id="KW-0479">Metal-binding</keyword>
<dbReference type="SUPFAM" id="SSF53474">
    <property type="entry name" value="alpha/beta-Hydrolases"/>
    <property type="match status" value="1"/>
</dbReference>
<keyword evidence="12" id="KW-1185">Reference proteome</keyword>
<evidence type="ECO:0000256" key="7">
    <source>
        <dbReference type="ARBA" id="ARBA00022837"/>
    </source>
</evidence>
<feature type="chain" id="PRO_5034748478" description="Carboxylic ester hydrolase" evidence="10">
    <location>
        <begin position="19"/>
        <end position="514"/>
    </location>
</feature>
<dbReference type="GO" id="GO:0046872">
    <property type="term" value="F:metal ion binding"/>
    <property type="evidence" value="ECO:0007669"/>
    <property type="project" value="UniProtKB-KW"/>
</dbReference>
<comment type="similarity">
    <text evidence="1 10">Belongs to the tannase family.</text>
</comment>
<comment type="catalytic activity">
    <reaction evidence="9">
        <text>feruloyl-polysaccharide + H2O = ferulate + polysaccharide.</text>
        <dbReference type="EC" id="3.1.1.73"/>
    </reaction>
</comment>
<proteinExistence type="inferred from homology"/>
<feature type="signal peptide" evidence="10">
    <location>
        <begin position="1"/>
        <end position="18"/>
    </location>
</feature>
<dbReference type="EMBL" id="JACAZF010000008">
    <property type="protein sequence ID" value="KAF7297491.1"/>
    <property type="molecule type" value="Genomic_DNA"/>
</dbReference>
<evidence type="ECO:0000313" key="12">
    <source>
        <dbReference type="Proteomes" id="UP000636479"/>
    </source>
</evidence>
<gene>
    <name evidence="11" type="ORF">MIND_00982900</name>
</gene>
<comment type="caution">
    <text evidence="11">The sequence shown here is derived from an EMBL/GenBank/DDBJ whole genome shotgun (WGS) entry which is preliminary data.</text>
</comment>
<evidence type="ECO:0000256" key="2">
    <source>
        <dbReference type="ARBA" id="ARBA00022487"/>
    </source>
</evidence>
<evidence type="ECO:0000313" key="11">
    <source>
        <dbReference type="EMBL" id="KAF7297491.1"/>
    </source>
</evidence>
<keyword evidence="5 10" id="KW-0732">Signal</keyword>
<dbReference type="GeneID" id="59348954"/>
<dbReference type="PANTHER" id="PTHR33938">
    <property type="entry name" value="FERULOYL ESTERASE B-RELATED"/>
    <property type="match status" value="1"/>
</dbReference>
<dbReference type="AlphaFoldDB" id="A0A8H6SEZ4"/>
<evidence type="ECO:0000256" key="4">
    <source>
        <dbReference type="ARBA" id="ARBA00022723"/>
    </source>
</evidence>
<evidence type="ECO:0000256" key="9">
    <source>
        <dbReference type="ARBA" id="ARBA00034075"/>
    </source>
</evidence>
<dbReference type="RefSeq" id="XP_037217850.1">
    <property type="nucleotide sequence ID" value="XM_037366438.1"/>
</dbReference>
<keyword evidence="3" id="KW-0624">Polysaccharide degradation</keyword>
<organism evidence="11 12">
    <name type="scientific">Mycena indigotica</name>
    <dbReference type="NCBI Taxonomy" id="2126181"/>
    <lineage>
        <taxon>Eukaryota</taxon>
        <taxon>Fungi</taxon>
        <taxon>Dikarya</taxon>
        <taxon>Basidiomycota</taxon>
        <taxon>Agaricomycotina</taxon>
        <taxon>Agaricomycetes</taxon>
        <taxon>Agaricomycetidae</taxon>
        <taxon>Agaricales</taxon>
        <taxon>Marasmiineae</taxon>
        <taxon>Mycenaceae</taxon>
        <taxon>Mycena</taxon>
    </lineage>
</organism>
<keyword evidence="2" id="KW-0719">Serine esterase</keyword>
<dbReference type="PANTHER" id="PTHR33938:SF15">
    <property type="entry name" value="FERULOYL ESTERASE B-RELATED"/>
    <property type="match status" value="1"/>
</dbReference>
<evidence type="ECO:0000256" key="5">
    <source>
        <dbReference type="ARBA" id="ARBA00022729"/>
    </source>
</evidence>
<keyword evidence="6 10" id="KW-0378">Hydrolase</keyword>
<dbReference type="EC" id="3.1.1.-" evidence="10"/>
<dbReference type="InterPro" id="IPR029058">
    <property type="entry name" value="AB_hydrolase_fold"/>
</dbReference>
<dbReference type="Proteomes" id="UP000636479">
    <property type="component" value="Unassembled WGS sequence"/>
</dbReference>
<keyword evidence="3" id="KW-0119">Carbohydrate metabolism</keyword>
<evidence type="ECO:0000256" key="3">
    <source>
        <dbReference type="ARBA" id="ARBA00022651"/>
    </source>
</evidence>
<keyword evidence="3" id="KW-0858">Xylan degradation</keyword>
<dbReference type="InterPro" id="IPR011118">
    <property type="entry name" value="Tannase/feruloyl_esterase"/>
</dbReference>
<evidence type="ECO:0000256" key="8">
    <source>
        <dbReference type="ARBA" id="ARBA00023157"/>
    </source>
</evidence>
<evidence type="ECO:0000256" key="1">
    <source>
        <dbReference type="ARBA" id="ARBA00006249"/>
    </source>
</evidence>
<reference evidence="11" key="1">
    <citation type="submission" date="2020-05" db="EMBL/GenBank/DDBJ databases">
        <title>Mycena genomes resolve the evolution of fungal bioluminescence.</title>
        <authorList>
            <person name="Tsai I.J."/>
        </authorList>
    </citation>
    <scope>NUCLEOTIDE SEQUENCE</scope>
    <source>
        <strain evidence="11">171206Taipei</strain>
    </source>
</reference>
<sequence>MLRLLLLSGILWLRPALAQGSQAKCEAVQSSIHLENTTIFQVDYIPAPATVSIPGSCGTTAQVPTGSAPLCRVQFFVNTTATSSVHMEAWLPDTWFGRFMGTGNGGIGGCIDYTALGYGTSLHFATLGHDNGHDGNNGIVFLNHPEVINDFAFRAVHTEAVIGKQLVQAYYGSKIGKSYYLGCSTGGRQGTQEALKFPGDFDGILGGAPATDWNHLQGWSGFLSHFVGSPNFMGNPKFLQPADWATVSAFILAECDGLDGVMDGIITEPDDCHFDANKLLCKAGQTSGCLTATQVQAVKNVFTPMFGTHGELLYPRYTPGAEADPARAALMGGPFFTFAHDWEMFTTLNVTSHDFTNFSLVDVDLMERVNAGGIKTFSGDLFKFKELGGKFITYHGRRDPLIASTNSKRVYDLIRATMLMPTLDPFYRLFLIPGMGHCGGGLGAPAFGQGTSPTSNAVNASSHNALLALVDWVEKGKAPDTIIGTAIDGSGAERVHCRYPQRSVLVAGKFTCVL</sequence>
<evidence type="ECO:0000256" key="6">
    <source>
        <dbReference type="ARBA" id="ARBA00022801"/>
    </source>
</evidence>
<dbReference type="GO" id="GO:0045493">
    <property type="term" value="P:xylan catabolic process"/>
    <property type="evidence" value="ECO:0007669"/>
    <property type="project" value="UniProtKB-KW"/>
</dbReference>
<dbReference type="Pfam" id="PF07519">
    <property type="entry name" value="Tannase"/>
    <property type="match status" value="1"/>
</dbReference>
<protein>
    <recommendedName>
        <fullName evidence="10">Carboxylic ester hydrolase</fullName>
        <ecNumber evidence="10">3.1.1.-</ecNumber>
    </recommendedName>
</protein>
<dbReference type="GO" id="GO:0030600">
    <property type="term" value="F:feruloyl esterase activity"/>
    <property type="evidence" value="ECO:0007669"/>
    <property type="project" value="UniProtKB-EC"/>
</dbReference>
<accession>A0A8H6SEZ4</accession>